<sequence length="611" mass="68790">MQKQQENLTHTDDDSRKREEWGLPEEVTAVEEMIRLYREGKISEDEFRRFRLQHGMYGSRLNKDYTMVRIKIPAGILYPEQLTRLAKLSEDFSIGSVHVTTRQNIQMHWVYLDDAPAVEKGLVEVGLTSREACGNTVRNVTCSPFAGICSNEPFDVTPYAKALARFFLRNPMCQNLPRKFKFNFACCDEHSYARIADVGLVPVVREEEVSDGNATVKKVRGFRVYIGGGLGPASYLAELLEDFTPEDMLLPTCMAVIRLFDRLGDREKVHRNRMRYLVHDMGFERFRELVLKERKIVLMTRSVLARLYIREAKVDAPDIEDTNLVELKPFNAPDGFHRWVRSNVMDQKQKGYAIVFIPLPAGDITARQLRALASICREFSHEGCVVTTPSQGFALRWVMKSRLVELYNRLSEAGLANYGALSIASVVGCTSTTSCNLAITNAHRLAKEIRSRLIELGLDMDDALRDATIKISGCPNSCGQHMIATIGFFGAAVRMNNTLTPAYNMLLGGKVGKESALGRIVARVPAKRIIDVILRLIDVYRKERLDGEGFASWIDRVLEGNGTNIKSIDDLKPIIEEASKLPSPEEDPESYVDYGSDSRFIVKTARGECAA</sequence>
<dbReference type="Pfam" id="PF03460">
    <property type="entry name" value="NIR_SIR_ferr"/>
    <property type="match status" value="2"/>
</dbReference>
<keyword evidence="5" id="KW-0408">Iron</keyword>
<evidence type="ECO:0000256" key="7">
    <source>
        <dbReference type="SAM" id="MobiDB-lite"/>
    </source>
</evidence>
<evidence type="ECO:0000256" key="1">
    <source>
        <dbReference type="ARBA" id="ARBA00022485"/>
    </source>
</evidence>
<dbReference type="GeneID" id="41595032"/>
<feature type="domain" description="Nitrite/sulphite reductase 4Fe-4S" evidence="8">
    <location>
        <begin position="133"/>
        <end position="293"/>
    </location>
</feature>
<evidence type="ECO:0000256" key="6">
    <source>
        <dbReference type="ARBA" id="ARBA00023014"/>
    </source>
</evidence>
<dbReference type="RefSeq" id="WP_103287112.1">
    <property type="nucleotide sequence ID" value="NZ_LT981265.1"/>
</dbReference>
<dbReference type="Gene3D" id="3.30.413.10">
    <property type="entry name" value="Sulfite Reductase Hemoprotein, domain 1"/>
    <property type="match status" value="2"/>
</dbReference>
<keyword evidence="2" id="KW-0349">Heme</keyword>
<dbReference type="GO" id="GO:0046872">
    <property type="term" value="F:metal ion binding"/>
    <property type="evidence" value="ECO:0007669"/>
    <property type="project" value="UniProtKB-KW"/>
</dbReference>
<dbReference type="Proteomes" id="UP000236248">
    <property type="component" value="Chromosome NCAV"/>
</dbReference>
<reference evidence="11" key="1">
    <citation type="submission" date="2018-01" db="EMBL/GenBank/DDBJ databases">
        <authorList>
            <person name="Kerou L M."/>
        </authorList>
    </citation>
    <scope>NUCLEOTIDE SEQUENCE [LARGE SCALE GENOMIC DNA]</scope>
    <source>
        <strain evidence="11">SCU2</strain>
    </source>
</reference>
<dbReference type="GO" id="GO:0020037">
    <property type="term" value="F:heme binding"/>
    <property type="evidence" value="ECO:0007669"/>
    <property type="project" value="InterPro"/>
</dbReference>
<keyword evidence="6" id="KW-0411">Iron-sulfur</keyword>
<name>A0A2K5AR91_9ARCH</name>
<dbReference type="EMBL" id="LT981265">
    <property type="protein sequence ID" value="SPC34166.1"/>
    <property type="molecule type" value="Genomic_DNA"/>
</dbReference>
<evidence type="ECO:0000313" key="11">
    <source>
        <dbReference type="Proteomes" id="UP000236248"/>
    </source>
</evidence>
<evidence type="ECO:0000256" key="4">
    <source>
        <dbReference type="ARBA" id="ARBA00023002"/>
    </source>
</evidence>
<dbReference type="InterPro" id="IPR036136">
    <property type="entry name" value="Nit/Sulf_reduc_fer-like_dom_sf"/>
</dbReference>
<dbReference type="InterPro" id="IPR051329">
    <property type="entry name" value="NIR_SIR_4Fe-4S"/>
</dbReference>
<keyword evidence="3" id="KW-0479">Metal-binding</keyword>
<accession>A0A2K5AR91</accession>
<evidence type="ECO:0000259" key="8">
    <source>
        <dbReference type="Pfam" id="PF01077"/>
    </source>
</evidence>
<gene>
    <name evidence="10" type="primary">sir</name>
    <name evidence="10" type="ORF">NCAV_0989</name>
</gene>
<keyword evidence="4 10" id="KW-0560">Oxidoreductase</keyword>
<evidence type="ECO:0000259" key="9">
    <source>
        <dbReference type="Pfam" id="PF03460"/>
    </source>
</evidence>
<evidence type="ECO:0000256" key="3">
    <source>
        <dbReference type="ARBA" id="ARBA00022723"/>
    </source>
</evidence>
<dbReference type="SUPFAM" id="SSF55124">
    <property type="entry name" value="Nitrite/Sulfite reductase N-terminal domain-like"/>
    <property type="match status" value="2"/>
</dbReference>
<feature type="compositionally biased region" description="Basic and acidic residues" evidence="7">
    <location>
        <begin position="9"/>
        <end position="21"/>
    </location>
</feature>
<evidence type="ECO:0000256" key="5">
    <source>
        <dbReference type="ARBA" id="ARBA00023004"/>
    </source>
</evidence>
<proteinExistence type="predicted"/>
<dbReference type="PRINTS" id="PR00397">
    <property type="entry name" value="SIROHAEM"/>
</dbReference>
<evidence type="ECO:0000313" key="10">
    <source>
        <dbReference type="EMBL" id="SPC34166.1"/>
    </source>
</evidence>
<dbReference type="GO" id="GO:0048307">
    <property type="term" value="F:ferredoxin-nitrite reductase activity"/>
    <property type="evidence" value="ECO:0007669"/>
    <property type="project" value="UniProtKB-EC"/>
</dbReference>
<dbReference type="InterPro" id="IPR006066">
    <property type="entry name" value="NO2/SO3_Rdtase_FeS/sirohaem_BS"/>
</dbReference>
<organism evidence="10 11">
    <name type="scientific">Candidatus Nitrosocaldus cavascurensis</name>
    <dbReference type="NCBI Taxonomy" id="2058097"/>
    <lineage>
        <taxon>Archaea</taxon>
        <taxon>Nitrososphaerota</taxon>
        <taxon>Nitrososphaeria</taxon>
        <taxon>Candidatus Nitrosocaldales</taxon>
        <taxon>Candidatus Nitrosocaldaceae</taxon>
        <taxon>Candidatus Nitrosocaldus</taxon>
    </lineage>
</organism>
<evidence type="ECO:0000256" key="2">
    <source>
        <dbReference type="ARBA" id="ARBA00022617"/>
    </source>
</evidence>
<dbReference type="SUPFAM" id="SSF56014">
    <property type="entry name" value="Nitrite and sulphite reductase 4Fe-4S domain-like"/>
    <property type="match status" value="2"/>
</dbReference>
<keyword evidence="11" id="KW-1185">Reference proteome</keyword>
<dbReference type="InterPro" id="IPR006067">
    <property type="entry name" value="NO2/SO3_Rdtase_4Fe4S_dom"/>
</dbReference>
<feature type="region of interest" description="Disordered" evidence="7">
    <location>
        <begin position="1"/>
        <end position="22"/>
    </location>
</feature>
<dbReference type="KEGG" id="ncv:NCAV_0989"/>
<dbReference type="PANTHER" id="PTHR32439">
    <property type="entry name" value="FERREDOXIN--NITRITE REDUCTASE, CHLOROPLASTIC"/>
    <property type="match status" value="1"/>
</dbReference>
<feature type="domain" description="Nitrite/Sulfite reductase ferredoxin-like" evidence="9">
    <location>
        <begin position="63"/>
        <end position="124"/>
    </location>
</feature>
<dbReference type="InterPro" id="IPR045854">
    <property type="entry name" value="NO2/SO3_Rdtase_4Fe4S_sf"/>
</dbReference>
<dbReference type="Pfam" id="PF01077">
    <property type="entry name" value="NIR_SIR"/>
    <property type="match status" value="2"/>
</dbReference>
<feature type="domain" description="Nitrite/Sulfite reductase ferredoxin-like" evidence="9">
    <location>
        <begin position="346"/>
        <end position="412"/>
    </location>
</feature>
<keyword evidence="1" id="KW-0004">4Fe-4S</keyword>
<feature type="domain" description="Nitrite/sulphite reductase 4Fe-4S" evidence="8">
    <location>
        <begin position="423"/>
        <end position="557"/>
    </location>
</feature>
<protein>
    <submittedName>
        <fullName evidence="10">Ferredoxin-sulfite/nitrite reductase</fullName>
        <ecNumber evidence="10">1.7.7.1</ecNumber>
    </submittedName>
</protein>
<dbReference type="GO" id="GO:0051539">
    <property type="term" value="F:4 iron, 4 sulfur cluster binding"/>
    <property type="evidence" value="ECO:0007669"/>
    <property type="project" value="UniProtKB-KW"/>
</dbReference>
<dbReference type="EC" id="1.7.7.1" evidence="10"/>
<dbReference type="AlphaFoldDB" id="A0A2K5AR91"/>
<dbReference type="InterPro" id="IPR005117">
    <property type="entry name" value="NiRdtase/SiRdtase_haem-b_fer"/>
</dbReference>
<dbReference type="PANTHER" id="PTHR32439:SF9">
    <property type="entry name" value="BLR3264 PROTEIN"/>
    <property type="match status" value="1"/>
</dbReference>